<gene>
    <name evidence="4" type="ORF">ACJDT4_00920</name>
</gene>
<dbReference type="InterPro" id="IPR025875">
    <property type="entry name" value="Leu-rich_rpt_4"/>
</dbReference>
<dbReference type="InterPro" id="IPR001611">
    <property type="entry name" value="Leu-rich_rpt"/>
</dbReference>
<dbReference type="PROSITE" id="PS51450">
    <property type="entry name" value="LRR"/>
    <property type="match status" value="5"/>
</dbReference>
<dbReference type="Gene3D" id="3.80.10.10">
    <property type="entry name" value="Ribonuclease Inhibitor"/>
    <property type="match status" value="1"/>
</dbReference>
<protein>
    <submittedName>
        <fullName evidence="4">Leucine-rich repeat domain-containing protein</fullName>
    </submittedName>
</protein>
<dbReference type="RefSeq" id="WP_406785644.1">
    <property type="nucleotide sequence ID" value="NZ_JBJIAA010000001.1"/>
</dbReference>
<feature type="chain" id="PRO_5045734771" evidence="3">
    <location>
        <begin position="24"/>
        <end position="318"/>
    </location>
</feature>
<accession>A0ABW8T8Z7</accession>
<dbReference type="EMBL" id="JBJIAA010000001">
    <property type="protein sequence ID" value="MFL0248968.1"/>
    <property type="molecule type" value="Genomic_DNA"/>
</dbReference>
<evidence type="ECO:0000256" key="1">
    <source>
        <dbReference type="ARBA" id="ARBA00022614"/>
    </source>
</evidence>
<evidence type="ECO:0000256" key="2">
    <source>
        <dbReference type="ARBA" id="ARBA00022737"/>
    </source>
</evidence>
<dbReference type="PANTHER" id="PTHR46652">
    <property type="entry name" value="LEUCINE-RICH REPEAT AND IQ DOMAIN-CONTAINING PROTEIN 1-RELATED"/>
    <property type="match status" value="1"/>
</dbReference>
<keyword evidence="2" id="KW-0677">Repeat</keyword>
<comment type="caution">
    <text evidence="4">The sequence shown here is derived from an EMBL/GenBank/DDBJ whole genome shotgun (WGS) entry which is preliminary data.</text>
</comment>
<dbReference type="PANTHER" id="PTHR46652:SF3">
    <property type="entry name" value="LEUCINE-RICH REPEAT-CONTAINING PROTEIN 9"/>
    <property type="match status" value="1"/>
</dbReference>
<dbReference type="Pfam" id="PF12799">
    <property type="entry name" value="LRR_4"/>
    <property type="match status" value="2"/>
</dbReference>
<dbReference type="Proteomes" id="UP001623592">
    <property type="component" value="Unassembled WGS sequence"/>
</dbReference>
<keyword evidence="5" id="KW-1185">Reference proteome</keyword>
<evidence type="ECO:0000313" key="4">
    <source>
        <dbReference type="EMBL" id="MFL0248968.1"/>
    </source>
</evidence>
<keyword evidence="3" id="KW-0732">Signal</keyword>
<organism evidence="4 5">
    <name type="scientific">Clostridium neuense</name>
    <dbReference type="NCBI Taxonomy" id="1728934"/>
    <lineage>
        <taxon>Bacteria</taxon>
        <taxon>Bacillati</taxon>
        <taxon>Bacillota</taxon>
        <taxon>Clostridia</taxon>
        <taxon>Eubacteriales</taxon>
        <taxon>Clostridiaceae</taxon>
        <taxon>Clostridium</taxon>
    </lineage>
</organism>
<evidence type="ECO:0000313" key="5">
    <source>
        <dbReference type="Proteomes" id="UP001623592"/>
    </source>
</evidence>
<keyword evidence="1" id="KW-0433">Leucine-rich repeat</keyword>
<sequence length="318" mass="35699">MIRKILAVTCISLALLIPQNVKAAETTNNFVVDEYKNWTIHFNREVAFDDLSKQGIVVTDSKGNKVDVQLELGKDNKSIIVEYPTWGYLLGEKYQLTVNNKVHDKNNKSIKQAAFVNFSVEPENKDAVIFKDKVFQDSVKNYLKKPNEEILKSDVDKLTEFDAGGIDVEDISGIDEFVNLEDLNLSNTKVKDISSLKELTSLEELTLENTNISDITPLKNLYNLEVLDLSNTKVSDISALKGLKNLEELYLVNSPIKDLSVLKELDNLEALNLDNTQISDISALKQLKNLKELIVNGLSDSEQKILENALPNCRILGL</sequence>
<dbReference type="InterPro" id="IPR050836">
    <property type="entry name" value="SDS22/Internalin_LRR"/>
</dbReference>
<name>A0ABW8T8Z7_9CLOT</name>
<feature type="signal peptide" evidence="3">
    <location>
        <begin position="1"/>
        <end position="23"/>
    </location>
</feature>
<dbReference type="InterPro" id="IPR032675">
    <property type="entry name" value="LRR_dom_sf"/>
</dbReference>
<proteinExistence type="predicted"/>
<dbReference type="SUPFAM" id="SSF52058">
    <property type="entry name" value="L domain-like"/>
    <property type="match status" value="1"/>
</dbReference>
<reference evidence="4 5" key="1">
    <citation type="submission" date="2024-11" db="EMBL/GenBank/DDBJ databases">
        <authorList>
            <person name="Heng Y.C."/>
            <person name="Lim A.C.H."/>
            <person name="Lee J.K.Y."/>
            <person name="Kittelmann S."/>
        </authorList>
    </citation>
    <scope>NUCLEOTIDE SEQUENCE [LARGE SCALE GENOMIC DNA]</scope>
    <source>
        <strain evidence="4 5">WILCCON 0114</strain>
    </source>
</reference>
<evidence type="ECO:0000256" key="3">
    <source>
        <dbReference type="SAM" id="SignalP"/>
    </source>
</evidence>